<dbReference type="SUPFAM" id="SSF53822">
    <property type="entry name" value="Periplasmic binding protein-like I"/>
    <property type="match status" value="1"/>
</dbReference>
<dbReference type="Pfam" id="PF13458">
    <property type="entry name" value="Peripla_BP_6"/>
    <property type="match status" value="1"/>
</dbReference>
<accession>A0A0D8J583</accession>
<comment type="similarity">
    <text evidence="1">Belongs to the leucine-binding protein family.</text>
</comment>
<dbReference type="InterPro" id="IPR028081">
    <property type="entry name" value="Leu-bd"/>
</dbReference>
<feature type="signal peptide" evidence="3">
    <location>
        <begin position="1"/>
        <end position="21"/>
    </location>
</feature>
<dbReference type="Gene3D" id="3.40.50.2300">
    <property type="match status" value="2"/>
</dbReference>
<evidence type="ECO:0000256" key="3">
    <source>
        <dbReference type="SAM" id="SignalP"/>
    </source>
</evidence>
<comment type="caution">
    <text evidence="5">The sequence shown here is derived from an EMBL/GenBank/DDBJ whole genome shotgun (WGS) entry which is preliminary data.</text>
</comment>
<dbReference type="PROSITE" id="PS51257">
    <property type="entry name" value="PROKAR_LIPOPROTEIN"/>
    <property type="match status" value="1"/>
</dbReference>
<dbReference type="PANTHER" id="PTHR30483:SF6">
    <property type="entry name" value="PERIPLASMIC BINDING PROTEIN OF ABC TRANSPORTER FOR NATURAL AMINO ACIDS"/>
    <property type="match status" value="1"/>
</dbReference>
<proteinExistence type="inferred from homology"/>
<gene>
    <name evidence="5" type="ORF">TQ39_03870</name>
</gene>
<keyword evidence="6" id="KW-1185">Reference proteome</keyword>
<reference evidence="5" key="1">
    <citation type="submission" date="2015-02" db="EMBL/GenBank/DDBJ databases">
        <title>A novel member of the family Ruminococcaceae isolated from human feces.</title>
        <authorList>
            <person name="Shkoporov A.N."/>
            <person name="Chaplin A.V."/>
            <person name="Motuzova O.V."/>
            <person name="Kafarskaia L.I."/>
            <person name="Khokhlova E.V."/>
            <person name="Efimov B.A."/>
        </authorList>
    </citation>
    <scope>NUCLEOTIDE SEQUENCE [LARGE SCALE GENOMIC DNA]</scope>
    <source>
        <strain evidence="5">585-1</strain>
    </source>
</reference>
<dbReference type="RefSeq" id="WP_050004625.1">
    <property type="nucleotide sequence ID" value="NZ_CATXDA010000195.1"/>
</dbReference>
<protein>
    <submittedName>
        <fullName evidence="5">ABC transporter substrate-binding protein</fullName>
    </submittedName>
</protein>
<dbReference type="GeneID" id="42855772"/>
<organism evidence="5 6">
    <name type="scientific">Ruthenibacterium lactatiformans</name>
    <dbReference type="NCBI Taxonomy" id="1550024"/>
    <lineage>
        <taxon>Bacteria</taxon>
        <taxon>Bacillati</taxon>
        <taxon>Bacillota</taxon>
        <taxon>Clostridia</taxon>
        <taxon>Eubacteriales</taxon>
        <taxon>Oscillospiraceae</taxon>
        <taxon>Ruthenibacterium</taxon>
    </lineage>
</organism>
<dbReference type="AlphaFoldDB" id="A0A0D8J583"/>
<dbReference type="Proteomes" id="UP000032483">
    <property type="component" value="Unassembled WGS sequence"/>
</dbReference>
<evidence type="ECO:0000259" key="4">
    <source>
        <dbReference type="Pfam" id="PF13458"/>
    </source>
</evidence>
<feature type="domain" description="Leucine-binding protein" evidence="4">
    <location>
        <begin position="47"/>
        <end position="384"/>
    </location>
</feature>
<evidence type="ECO:0000256" key="1">
    <source>
        <dbReference type="ARBA" id="ARBA00010062"/>
    </source>
</evidence>
<evidence type="ECO:0000313" key="6">
    <source>
        <dbReference type="Proteomes" id="UP000032483"/>
    </source>
</evidence>
<sequence>MKKFLAITLALVMTFAMVACGGTSSSTPASTPASGTGAAEPAAEGGEIVIGCLQDITGATSALGMSVQAGAQAAVDEINAAGGIGGKTVVMKTYDTKGDVTEAVNAYITAVTVDNVSLIVGPPVANIANAIKETSEDYDVPVMGFALDPNCQLKEDGTPYKNMFCFQPSATTQGQIMASFAVKNDLKTFGIIYNQENSYSVSLLDPFIEQLAADGITVDDSLVVAYGAADTDYKTLLQPIVSAGVDAIYCPNYTQQLVAIVTAATELGYEGKIVCGLDAAPSFNTTYGGDCSNIYYINNINTDDPTTAEMAAAVEDKVSAVNKYFLGYDVVMIAKQCIEEAGLDDAAALLSAIENVKDFKGLTGTVTIDPETHMPDGMGMFMYTYDNQTPVMLEEFAG</sequence>
<feature type="chain" id="PRO_5039484344" evidence="3">
    <location>
        <begin position="22"/>
        <end position="398"/>
    </location>
</feature>
<name>A0A0D8J583_9FIRM</name>
<dbReference type="EMBL" id="JXXK01000003">
    <property type="protein sequence ID" value="KJF40958.1"/>
    <property type="molecule type" value="Genomic_DNA"/>
</dbReference>
<evidence type="ECO:0000313" key="5">
    <source>
        <dbReference type="EMBL" id="KJF40958.1"/>
    </source>
</evidence>
<dbReference type="InterPro" id="IPR051010">
    <property type="entry name" value="BCAA_transport"/>
</dbReference>
<evidence type="ECO:0000256" key="2">
    <source>
        <dbReference type="ARBA" id="ARBA00022729"/>
    </source>
</evidence>
<keyword evidence="2 3" id="KW-0732">Signal</keyword>
<dbReference type="PANTHER" id="PTHR30483">
    <property type="entry name" value="LEUCINE-SPECIFIC-BINDING PROTEIN"/>
    <property type="match status" value="1"/>
</dbReference>
<dbReference type="InterPro" id="IPR028082">
    <property type="entry name" value="Peripla_BP_I"/>
</dbReference>